<evidence type="ECO:0000256" key="7">
    <source>
        <dbReference type="ARBA" id="ARBA00022989"/>
    </source>
</evidence>
<proteinExistence type="inferred from homology"/>
<name>A0A8H8CJY5_PSICU</name>
<dbReference type="EMBL" id="JAFIQS010000006">
    <property type="protein sequence ID" value="KAG5168228.1"/>
    <property type="molecule type" value="Genomic_DNA"/>
</dbReference>
<evidence type="ECO:0000256" key="1">
    <source>
        <dbReference type="ARBA" id="ARBA00004141"/>
    </source>
</evidence>
<reference evidence="10" key="1">
    <citation type="submission" date="2021-02" db="EMBL/GenBank/DDBJ databases">
        <title>Psilocybe cubensis genome.</title>
        <authorList>
            <person name="Mckernan K.J."/>
            <person name="Crawford S."/>
            <person name="Trippe A."/>
            <person name="Kane L.T."/>
            <person name="Mclaughlin S."/>
        </authorList>
    </citation>
    <scope>NUCLEOTIDE SEQUENCE [LARGE SCALE GENOMIC DNA]</scope>
    <source>
        <strain evidence="10">MGC-MH-2018</strain>
    </source>
</reference>
<comment type="caution">
    <text evidence="10">The sequence shown here is derived from an EMBL/GenBank/DDBJ whole genome shotgun (WGS) entry which is preliminary data.</text>
</comment>
<comment type="subcellular location">
    <subcellularLocation>
        <location evidence="1">Membrane</location>
        <topology evidence="1">Multi-pass membrane protein</topology>
    </subcellularLocation>
</comment>
<dbReference type="InterPro" id="IPR004813">
    <property type="entry name" value="OPT"/>
</dbReference>
<keyword evidence="3" id="KW-0813">Transport</keyword>
<feature type="transmembrane region" description="Helical" evidence="9">
    <location>
        <begin position="606"/>
        <end position="629"/>
    </location>
</feature>
<dbReference type="InterPro" id="IPR004648">
    <property type="entry name" value="Oligpept_transpt"/>
</dbReference>
<evidence type="ECO:0000256" key="3">
    <source>
        <dbReference type="ARBA" id="ARBA00022448"/>
    </source>
</evidence>
<dbReference type="AlphaFoldDB" id="A0A8H8CJY5"/>
<feature type="transmembrane region" description="Helical" evidence="9">
    <location>
        <begin position="704"/>
        <end position="727"/>
    </location>
</feature>
<evidence type="ECO:0008006" key="11">
    <source>
        <dbReference type="Google" id="ProtNLM"/>
    </source>
</evidence>
<feature type="transmembrane region" description="Helical" evidence="9">
    <location>
        <begin position="222"/>
        <end position="240"/>
    </location>
</feature>
<feature type="transmembrane region" description="Helical" evidence="9">
    <location>
        <begin position="61"/>
        <end position="85"/>
    </location>
</feature>
<keyword evidence="7 9" id="KW-1133">Transmembrane helix</keyword>
<keyword evidence="6" id="KW-0653">Protein transport</keyword>
<keyword evidence="5" id="KW-0571">Peptide transport</keyword>
<dbReference type="PANTHER" id="PTHR22601">
    <property type="entry name" value="ISP4 LIKE PROTEIN"/>
    <property type="match status" value="1"/>
</dbReference>
<comment type="similarity">
    <text evidence="2">Belongs to the oligopeptide OPT transporter family.</text>
</comment>
<feature type="transmembrane region" description="Helical" evidence="9">
    <location>
        <begin position="426"/>
        <end position="446"/>
    </location>
</feature>
<evidence type="ECO:0000313" key="10">
    <source>
        <dbReference type="EMBL" id="KAG5168228.1"/>
    </source>
</evidence>
<feature type="transmembrane region" description="Helical" evidence="9">
    <location>
        <begin position="663"/>
        <end position="679"/>
    </location>
</feature>
<sequence>MATLSIGEADTKDVLDSEKISDRTSVDSSQDFIDEKALAEKAEAVALQVISTRDDPDLPILTFRVALLGLGLSVFSSVLSTIYTFKPQNATVSQLFCLIIAYVLGIGMAALPSHGAWRYINPGPFNIKEHTVIVIMSSTASSVAVAMEVIAALDLFYDLRLNSAVAVFSIFSTQMLGEWSSHVLRTFLVYPTYAFYPSYISVVNLLQSLHFGGALNMKRRRFFWIVFAAIFFWEWIPQYAFPLLTAISVVCMVDNGRHDFIRNLFGAGSSNEGLGLLSFSTSWTLITQGTPLVWPLQTQINSFIGMGLGYLFLTGGYYLNVFNGRSIPFMSTSLFGEDGASYNQSAVIDSDFKLNTDALATIGLPRYTTTYALSQLFYNLSLGSAFTYVVIWHWAELKAAFGGLKFLRRGHADVDDPHYKAEVPQWAYGLLFFASLAVGIGCSYAGPHGTVLIPAWSIILFTILSWFVAIVLGFITATTGFSISIKYAIQIIAAFLHPGKPIPVMYANLFGNSTSFQTLYLLQDLKLGQYTKVPPRMTFFAQMAGSIIGSIFNFTMMKIIVTNNREVLKDPIGTRIWSGWVIQQYNSASVAMGALGKELFSFGKPAGYWIIPFAMFLGIFLPLPFYVVWKLSKPNSRLARVMKYINIPVIALYMGWLPYSVNGQWWSCVVIGIFSQWWLRTRRPRWFVKYNYLMSAALDGGSQVILFILSFAVFGASGNAISFPTWWGNSDTLSVDRCKST</sequence>
<dbReference type="NCBIfam" id="TIGR00728">
    <property type="entry name" value="OPT_sfam"/>
    <property type="match status" value="1"/>
</dbReference>
<evidence type="ECO:0000256" key="5">
    <source>
        <dbReference type="ARBA" id="ARBA00022856"/>
    </source>
</evidence>
<evidence type="ECO:0000256" key="2">
    <source>
        <dbReference type="ARBA" id="ARBA00008807"/>
    </source>
</evidence>
<organism evidence="10">
    <name type="scientific">Psilocybe cubensis</name>
    <name type="common">Psychedelic mushroom</name>
    <name type="synonym">Stropharia cubensis</name>
    <dbReference type="NCBI Taxonomy" id="181762"/>
    <lineage>
        <taxon>Eukaryota</taxon>
        <taxon>Fungi</taxon>
        <taxon>Dikarya</taxon>
        <taxon>Basidiomycota</taxon>
        <taxon>Agaricomycotina</taxon>
        <taxon>Agaricomycetes</taxon>
        <taxon>Agaricomycetidae</taxon>
        <taxon>Agaricales</taxon>
        <taxon>Agaricineae</taxon>
        <taxon>Strophariaceae</taxon>
        <taxon>Psilocybe</taxon>
    </lineage>
</organism>
<protein>
    <recommendedName>
        <fullName evidence="11">OPT oligopeptide transporter</fullName>
    </recommendedName>
</protein>
<dbReference type="Pfam" id="PF03169">
    <property type="entry name" value="OPT"/>
    <property type="match status" value="1"/>
</dbReference>
<feature type="transmembrane region" description="Helical" evidence="9">
    <location>
        <begin position="543"/>
        <end position="561"/>
    </location>
</feature>
<evidence type="ECO:0000256" key="8">
    <source>
        <dbReference type="ARBA" id="ARBA00023136"/>
    </source>
</evidence>
<gene>
    <name evidence="10" type="ORF">JR316_006823</name>
</gene>
<keyword evidence="4 9" id="KW-0812">Transmembrane</keyword>
<dbReference type="GO" id="GO:0035673">
    <property type="term" value="F:oligopeptide transmembrane transporter activity"/>
    <property type="evidence" value="ECO:0007669"/>
    <property type="project" value="InterPro"/>
</dbReference>
<dbReference type="GO" id="GO:0015031">
    <property type="term" value="P:protein transport"/>
    <property type="evidence" value="ECO:0007669"/>
    <property type="project" value="UniProtKB-KW"/>
</dbReference>
<evidence type="ECO:0000256" key="9">
    <source>
        <dbReference type="SAM" id="Phobius"/>
    </source>
</evidence>
<feature type="transmembrane region" description="Helical" evidence="9">
    <location>
        <begin position="159"/>
        <end position="176"/>
    </location>
</feature>
<feature type="transmembrane region" description="Helical" evidence="9">
    <location>
        <begin position="196"/>
        <end position="215"/>
    </location>
</feature>
<feature type="transmembrane region" description="Helical" evidence="9">
    <location>
        <begin position="131"/>
        <end position="152"/>
    </location>
</feature>
<feature type="transmembrane region" description="Helical" evidence="9">
    <location>
        <begin position="641"/>
        <end position="657"/>
    </location>
</feature>
<feature type="transmembrane region" description="Helical" evidence="9">
    <location>
        <begin position="458"/>
        <end position="483"/>
    </location>
</feature>
<evidence type="ECO:0000256" key="4">
    <source>
        <dbReference type="ARBA" id="ARBA00022692"/>
    </source>
</evidence>
<feature type="transmembrane region" description="Helical" evidence="9">
    <location>
        <begin position="376"/>
        <end position="395"/>
    </location>
</feature>
<keyword evidence="8 9" id="KW-0472">Membrane</keyword>
<dbReference type="GO" id="GO:0016020">
    <property type="term" value="C:membrane"/>
    <property type="evidence" value="ECO:0007669"/>
    <property type="project" value="UniProtKB-SubCell"/>
</dbReference>
<feature type="transmembrane region" description="Helical" evidence="9">
    <location>
        <begin position="300"/>
        <end position="320"/>
    </location>
</feature>
<evidence type="ECO:0000256" key="6">
    <source>
        <dbReference type="ARBA" id="ARBA00022927"/>
    </source>
</evidence>
<accession>A0A8H8CJY5</accession>
<feature type="transmembrane region" description="Helical" evidence="9">
    <location>
        <begin position="92"/>
        <end position="111"/>
    </location>
</feature>